<keyword evidence="3" id="KW-0732">Signal</keyword>
<dbReference type="Gene3D" id="2.60.120.200">
    <property type="match status" value="1"/>
</dbReference>
<dbReference type="OrthoDB" id="6053087at2759"/>
<feature type="domain" description="Galectin" evidence="4">
    <location>
        <begin position="136"/>
        <end position="266"/>
    </location>
</feature>
<dbReference type="PANTHER" id="PTHR11346">
    <property type="entry name" value="GALECTIN"/>
    <property type="match status" value="1"/>
</dbReference>
<reference evidence="5 6" key="1">
    <citation type="submission" date="2019-01" db="EMBL/GenBank/DDBJ databases">
        <title>A draft genome assembly of the solar-powered sea slug Elysia chlorotica.</title>
        <authorList>
            <person name="Cai H."/>
            <person name="Li Q."/>
            <person name="Fang X."/>
            <person name="Li J."/>
            <person name="Curtis N.E."/>
            <person name="Altenburger A."/>
            <person name="Shibata T."/>
            <person name="Feng M."/>
            <person name="Maeda T."/>
            <person name="Schwartz J.A."/>
            <person name="Shigenobu S."/>
            <person name="Lundholm N."/>
            <person name="Nishiyama T."/>
            <person name="Yang H."/>
            <person name="Hasebe M."/>
            <person name="Li S."/>
            <person name="Pierce S.K."/>
            <person name="Wang J."/>
        </authorList>
    </citation>
    <scope>NUCLEOTIDE SEQUENCE [LARGE SCALE GENOMIC DNA]</scope>
    <source>
        <strain evidence="5">EC2010</strain>
        <tissue evidence="5">Whole organism of an adult</tissue>
    </source>
</reference>
<dbReference type="Pfam" id="PF00337">
    <property type="entry name" value="Gal-bind_lectin"/>
    <property type="match status" value="1"/>
</dbReference>
<keyword evidence="1 2" id="KW-0430">Lectin</keyword>
<dbReference type="InterPro" id="IPR013320">
    <property type="entry name" value="ConA-like_dom_sf"/>
</dbReference>
<sequence>MQWLKTWDVRSRPMVFNVCPCALLILATTPLVVHGGDCGPYQPPLYAYRKAAGRVLPLDCETFPALDVTATPCVLRCAQLENCTVASVACENQSCRCSLCQGLQDIGEFPVTGTSPADVYILGRVLFSGASAPSKMTIPLAAPVRSGQLFQFKFRLPTDKFVLKLRGDDSILFKQDVRFDDSKLLRNSFLNGEWGEKEITPFTGMKENQEMDVVYVVTPVEFKVYFDWVFVFSFQHRDPDIASIKTVELSATGDELGYFNYLFVSI</sequence>
<accession>A0A3S1B156</accession>
<evidence type="ECO:0000313" key="6">
    <source>
        <dbReference type="Proteomes" id="UP000271974"/>
    </source>
</evidence>
<keyword evidence="6" id="KW-1185">Reference proteome</keyword>
<proteinExistence type="predicted"/>
<gene>
    <name evidence="5" type="ORF">EGW08_022832</name>
</gene>
<dbReference type="PANTHER" id="PTHR11346:SF176">
    <property type="entry name" value="32 KDA BETA-GALACTOSIDE-BINDING LECTIN LEC-3"/>
    <property type="match status" value="1"/>
</dbReference>
<dbReference type="Proteomes" id="UP000271974">
    <property type="component" value="Unassembled WGS sequence"/>
</dbReference>
<protein>
    <recommendedName>
        <fullName evidence="2">Galectin</fullName>
    </recommendedName>
</protein>
<feature type="chain" id="PRO_5018562852" description="Galectin" evidence="3">
    <location>
        <begin position="36"/>
        <end position="266"/>
    </location>
</feature>
<dbReference type="GO" id="GO:0030246">
    <property type="term" value="F:carbohydrate binding"/>
    <property type="evidence" value="ECO:0007669"/>
    <property type="project" value="UniProtKB-UniRule"/>
</dbReference>
<evidence type="ECO:0000256" key="1">
    <source>
        <dbReference type="ARBA" id="ARBA00022734"/>
    </source>
</evidence>
<evidence type="ECO:0000256" key="3">
    <source>
        <dbReference type="SAM" id="SignalP"/>
    </source>
</evidence>
<dbReference type="SMART" id="SM00908">
    <property type="entry name" value="Gal-bind_lectin"/>
    <property type="match status" value="1"/>
</dbReference>
<dbReference type="EMBL" id="RQTK01001693">
    <property type="protein sequence ID" value="RUS69408.1"/>
    <property type="molecule type" value="Genomic_DNA"/>
</dbReference>
<dbReference type="InterPro" id="IPR001079">
    <property type="entry name" value="Galectin_CRD"/>
</dbReference>
<dbReference type="InterPro" id="IPR044156">
    <property type="entry name" value="Galectin-like"/>
</dbReference>
<dbReference type="SUPFAM" id="SSF49899">
    <property type="entry name" value="Concanavalin A-like lectins/glucanases"/>
    <property type="match status" value="1"/>
</dbReference>
<evidence type="ECO:0000256" key="2">
    <source>
        <dbReference type="RuleBase" id="RU102079"/>
    </source>
</evidence>
<name>A0A3S1B156_ELYCH</name>
<feature type="signal peptide" evidence="3">
    <location>
        <begin position="1"/>
        <end position="35"/>
    </location>
</feature>
<evidence type="ECO:0000259" key="4">
    <source>
        <dbReference type="PROSITE" id="PS51304"/>
    </source>
</evidence>
<organism evidence="5 6">
    <name type="scientific">Elysia chlorotica</name>
    <name type="common">Eastern emerald elysia</name>
    <name type="synonym">Sea slug</name>
    <dbReference type="NCBI Taxonomy" id="188477"/>
    <lineage>
        <taxon>Eukaryota</taxon>
        <taxon>Metazoa</taxon>
        <taxon>Spiralia</taxon>
        <taxon>Lophotrochozoa</taxon>
        <taxon>Mollusca</taxon>
        <taxon>Gastropoda</taxon>
        <taxon>Heterobranchia</taxon>
        <taxon>Euthyneura</taxon>
        <taxon>Panpulmonata</taxon>
        <taxon>Sacoglossa</taxon>
        <taxon>Placobranchoidea</taxon>
        <taxon>Plakobranchidae</taxon>
        <taxon>Elysia</taxon>
    </lineage>
</organism>
<dbReference type="SMART" id="SM00276">
    <property type="entry name" value="GLECT"/>
    <property type="match status" value="1"/>
</dbReference>
<dbReference type="PROSITE" id="PS51304">
    <property type="entry name" value="GALECTIN"/>
    <property type="match status" value="1"/>
</dbReference>
<evidence type="ECO:0000313" key="5">
    <source>
        <dbReference type="EMBL" id="RUS69408.1"/>
    </source>
</evidence>
<dbReference type="AlphaFoldDB" id="A0A3S1B156"/>
<comment type="caution">
    <text evidence="5">The sequence shown here is derived from an EMBL/GenBank/DDBJ whole genome shotgun (WGS) entry which is preliminary data.</text>
</comment>